<evidence type="ECO:0000313" key="4">
    <source>
        <dbReference type="Proteomes" id="UP000000709"/>
    </source>
</evidence>
<keyword evidence="2" id="KW-1133">Transmembrane helix</keyword>
<evidence type="ECO:0000256" key="2">
    <source>
        <dbReference type="SAM" id="Phobius"/>
    </source>
</evidence>
<dbReference type="HOGENOM" id="CLU_633355_0_0_1"/>
<reference evidence="3 4" key="1">
    <citation type="journal article" date="2011" name="Proc. Natl. Acad. Sci. U.S.A.">
        <title>Comparative genomics of xylose-fermenting fungi for enhanced biofuel production.</title>
        <authorList>
            <person name="Wohlbach D.J."/>
            <person name="Kuo A."/>
            <person name="Sato T.K."/>
            <person name="Potts K.M."/>
            <person name="Salamov A.A."/>
            <person name="LaButti K.M."/>
            <person name="Sun H."/>
            <person name="Clum A."/>
            <person name="Pangilinan J.L."/>
            <person name="Lindquist E.A."/>
            <person name="Lucas S."/>
            <person name="Lapidus A."/>
            <person name="Jin M."/>
            <person name="Gunawan C."/>
            <person name="Balan V."/>
            <person name="Dale B.E."/>
            <person name="Jeffries T.W."/>
            <person name="Zinkel R."/>
            <person name="Barry K.W."/>
            <person name="Grigoriev I.V."/>
            <person name="Gasch A.P."/>
        </authorList>
    </citation>
    <scope>NUCLEOTIDE SEQUENCE [LARGE SCALE GENOMIC DNA]</scope>
    <source>
        <strain evidence="4">NRRL Y-27907 / 11-Y1</strain>
    </source>
</reference>
<proteinExistence type="predicted"/>
<name>G3AMF4_SPAPN</name>
<dbReference type="EMBL" id="GL996501">
    <property type="protein sequence ID" value="EGW32807.1"/>
    <property type="molecule type" value="Genomic_DNA"/>
</dbReference>
<dbReference type="AlphaFoldDB" id="G3AMF4"/>
<sequence length="433" mass="50695">MFLPKAARIHQVNYDGPIEINAMKKWAVKLGANSKYEVVTKKTLGSHMKLVDKLEPGKINHDGKNAVSVVFYFDEVSVTPEDESVLTHLLLELQKSPFNTRLLISKHKQLEEHVNSMSKELIKYINYDAKAPEYKYNKPMEIATTLTAKPTILVFKDNTLMVDIYQTYAPEDIRIFGRVEDFIRRSQFPTYHELTPDLLPSYFTKFSDREYKVVIAFVDSKKDITTDLDNLVLAAHEYHHLKKEYYYHKLESDRQRKQKWIDELKKQNTESVKVIEAMRKEIPHLWNNDDVLFTYIDKSKASEFNYIPGWKLDIDQYDSGDAIVLSKDYRYYWDHDVKGQKLKNDPATMKHVLLSLLDPRLENSNVVRRVTGSPYSTQFQFMDHIHDYGIFGYLALFSVVYLLGYFFVRRRRRRHRTGNGNTGIIGAAVPKKD</sequence>
<feature type="transmembrane region" description="Helical" evidence="2">
    <location>
        <begin position="388"/>
        <end position="408"/>
    </location>
</feature>
<evidence type="ECO:0008006" key="5">
    <source>
        <dbReference type="Google" id="ProtNLM"/>
    </source>
</evidence>
<accession>G3AMF4</accession>
<evidence type="ECO:0000256" key="1">
    <source>
        <dbReference type="SAM" id="Coils"/>
    </source>
</evidence>
<organism evidence="4">
    <name type="scientific">Spathaspora passalidarum (strain NRRL Y-27907 / 11-Y1)</name>
    <dbReference type="NCBI Taxonomy" id="619300"/>
    <lineage>
        <taxon>Eukaryota</taxon>
        <taxon>Fungi</taxon>
        <taxon>Dikarya</taxon>
        <taxon>Ascomycota</taxon>
        <taxon>Saccharomycotina</taxon>
        <taxon>Pichiomycetes</taxon>
        <taxon>Debaryomycetaceae</taxon>
        <taxon>Spathaspora</taxon>
    </lineage>
</organism>
<keyword evidence="2" id="KW-0812">Transmembrane</keyword>
<dbReference type="RefSeq" id="XP_007374322.1">
    <property type="nucleotide sequence ID" value="XM_007374260.1"/>
</dbReference>
<dbReference type="Proteomes" id="UP000000709">
    <property type="component" value="Unassembled WGS sequence"/>
</dbReference>
<keyword evidence="2" id="KW-0472">Membrane</keyword>
<dbReference type="FunCoup" id="G3AMF4">
    <property type="interactions" value="118"/>
</dbReference>
<feature type="coiled-coil region" evidence="1">
    <location>
        <begin position="250"/>
        <end position="281"/>
    </location>
</feature>
<dbReference type="OrthoDB" id="72053at2759"/>
<dbReference type="GeneID" id="18873245"/>
<keyword evidence="4" id="KW-1185">Reference proteome</keyword>
<protein>
    <recommendedName>
        <fullName evidence="5">Thioredoxin domain-containing protein</fullName>
    </recommendedName>
</protein>
<evidence type="ECO:0000313" key="3">
    <source>
        <dbReference type="EMBL" id="EGW32807.1"/>
    </source>
</evidence>
<keyword evidence="1" id="KW-0175">Coiled coil</keyword>
<dbReference type="KEGG" id="spaa:SPAPADRAFT_60151"/>
<dbReference type="eggNOG" id="KOG0191">
    <property type="taxonomic scope" value="Eukaryota"/>
</dbReference>
<dbReference type="STRING" id="619300.G3AMF4"/>
<gene>
    <name evidence="3" type="ORF">SPAPADRAFT_60151</name>
</gene>
<dbReference type="InParanoid" id="G3AMF4"/>